<evidence type="ECO:0000313" key="3">
    <source>
        <dbReference type="Proteomes" id="UP000518752"/>
    </source>
</evidence>
<dbReference type="InterPro" id="IPR029058">
    <property type="entry name" value="AB_hydrolase_fold"/>
</dbReference>
<dbReference type="EMBL" id="JAACJN010000188">
    <property type="protein sequence ID" value="KAF5364388.1"/>
    <property type="molecule type" value="Genomic_DNA"/>
</dbReference>
<organism evidence="2 3">
    <name type="scientific">Collybiopsis confluens</name>
    <dbReference type="NCBI Taxonomy" id="2823264"/>
    <lineage>
        <taxon>Eukaryota</taxon>
        <taxon>Fungi</taxon>
        <taxon>Dikarya</taxon>
        <taxon>Basidiomycota</taxon>
        <taxon>Agaricomycotina</taxon>
        <taxon>Agaricomycetes</taxon>
        <taxon>Agaricomycetidae</taxon>
        <taxon>Agaricales</taxon>
        <taxon>Marasmiineae</taxon>
        <taxon>Omphalotaceae</taxon>
        <taxon>Collybiopsis</taxon>
    </lineage>
</organism>
<dbReference type="Gene3D" id="3.40.50.1820">
    <property type="entry name" value="alpha/beta hydrolase"/>
    <property type="match status" value="1"/>
</dbReference>
<proteinExistence type="predicted"/>
<keyword evidence="3" id="KW-1185">Reference proteome</keyword>
<evidence type="ECO:0000259" key="1">
    <source>
        <dbReference type="Pfam" id="PF01738"/>
    </source>
</evidence>
<name>A0A8H5LP89_9AGAR</name>
<evidence type="ECO:0000313" key="2">
    <source>
        <dbReference type="EMBL" id="KAF5364388.1"/>
    </source>
</evidence>
<comment type="caution">
    <text evidence="2">The sequence shown here is derived from an EMBL/GenBank/DDBJ whole genome shotgun (WGS) entry which is preliminary data.</text>
</comment>
<reference evidence="2 3" key="1">
    <citation type="journal article" date="2020" name="ISME J.">
        <title>Uncovering the hidden diversity of litter-decomposition mechanisms in mushroom-forming fungi.</title>
        <authorList>
            <person name="Floudas D."/>
            <person name="Bentzer J."/>
            <person name="Ahren D."/>
            <person name="Johansson T."/>
            <person name="Persson P."/>
            <person name="Tunlid A."/>
        </authorList>
    </citation>
    <scope>NUCLEOTIDE SEQUENCE [LARGE SCALE GENOMIC DNA]</scope>
    <source>
        <strain evidence="2 3">CBS 406.79</strain>
    </source>
</reference>
<dbReference type="OrthoDB" id="1393670at2759"/>
<gene>
    <name evidence="2" type="ORF">D9757_011895</name>
</gene>
<sequence length="261" mass="29340">MSATNRVLAGPPGDCCFKGFQHHGTAEGSKISIAGVPTYFVETKDKNQDKILIFLADVWGPFYQSNALLQDFFAQSGFTVLGIDYFLGDDVSQHDQEEGFDRMKWIGEMHKIAKGVVPKWWEAVKAKYGTDAKYTVSGYCFGAAYTMDLAADNAIVAASIAHPAFLNEDHFRKITKPLMLSCAETDHTFPLPSRRIAEDILIEHKRQYYFQVFSGVAHGFASRGDPNISDERWGREQSAQGISGWFHRFLDEKHTSLKQKL</sequence>
<dbReference type="Pfam" id="PF01738">
    <property type="entry name" value="DLH"/>
    <property type="match status" value="1"/>
</dbReference>
<dbReference type="PANTHER" id="PTHR17630">
    <property type="entry name" value="DIENELACTONE HYDROLASE"/>
    <property type="match status" value="1"/>
</dbReference>
<dbReference type="InterPro" id="IPR002925">
    <property type="entry name" value="Dienelactn_hydro"/>
</dbReference>
<protein>
    <recommendedName>
        <fullName evidence="1">Dienelactone hydrolase domain-containing protein</fullName>
    </recommendedName>
</protein>
<dbReference type="GO" id="GO:0016787">
    <property type="term" value="F:hydrolase activity"/>
    <property type="evidence" value="ECO:0007669"/>
    <property type="project" value="InterPro"/>
</dbReference>
<dbReference type="AlphaFoldDB" id="A0A8H5LP89"/>
<dbReference type="SUPFAM" id="SSF53474">
    <property type="entry name" value="alpha/beta-Hydrolases"/>
    <property type="match status" value="1"/>
</dbReference>
<feature type="domain" description="Dienelactone hydrolase" evidence="1">
    <location>
        <begin position="38"/>
        <end position="249"/>
    </location>
</feature>
<dbReference type="PANTHER" id="PTHR17630:SF44">
    <property type="entry name" value="PROTEIN AIM2"/>
    <property type="match status" value="1"/>
</dbReference>
<accession>A0A8H5LP89</accession>
<dbReference type="Proteomes" id="UP000518752">
    <property type="component" value="Unassembled WGS sequence"/>
</dbReference>